<gene>
    <name evidence="2" type="ORF">EWH70_27410</name>
</gene>
<dbReference type="Pfam" id="PF03417">
    <property type="entry name" value="AAT"/>
    <property type="match status" value="1"/>
</dbReference>
<evidence type="ECO:0000313" key="3">
    <source>
        <dbReference type="Proteomes" id="UP000292003"/>
    </source>
</evidence>
<dbReference type="InterPro" id="IPR047794">
    <property type="entry name" value="C45_proenzyme-like"/>
</dbReference>
<organism evidence="2 3">
    <name type="scientific">Amycolatopsis suaedae</name>
    <dbReference type="NCBI Taxonomy" id="2510978"/>
    <lineage>
        <taxon>Bacteria</taxon>
        <taxon>Bacillati</taxon>
        <taxon>Actinomycetota</taxon>
        <taxon>Actinomycetes</taxon>
        <taxon>Pseudonocardiales</taxon>
        <taxon>Pseudonocardiaceae</taxon>
        <taxon>Amycolatopsis</taxon>
    </lineage>
</organism>
<dbReference type="PANTHER" id="PTHR34180:SF1">
    <property type="entry name" value="BETA-ALANYL-DOPAMINE_CARCININE HYDROLASE"/>
    <property type="match status" value="1"/>
</dbReference>
<reference evidence="2 3" key="1">
    <citation type="submission" date="2019-02" db="EMBL/GenBank/DDBJ databases">
        <title>Draft genome sequence of Amycolatopsis sp. 8-3EHSu isolated from roots of Suaeda maritima.</title>
        <authorList>
            <person name="Duangmal K."/>
            <person name="Chantavorakit T."/>
        </authorList>
    </citation>
    <scope>NUCLEOTIDE SEQUENCE [LARGE SCALE GENOMIC DNA]</scope>
    <source>
        <strain evidence="2 3">8-3EHSu</strain>
    </source>
</reference>
<dbReference type="InterPro" id="IPR047801">
    <property type="entry name" value="Peptidase_C45"/>
</dbReference>
<dbReference type="Proteomes" id="UP000292003">
    <property type="component" value="Unassembled WGS sequence"/>
</dbReference>
<dbReference type="PANTHER" id="PTHR34180">
    <property type="entry name" value="PEPTIDASE C45"/>
    <property type="match status" value="1"/>
</dbReference>
<keyword evidence="2" id="KW-0808">Transferase</keyword>
<feature type="domain" description="Peptidase C45 hydrolase" evidence="1">
    <location>
        <begin position="118"/>
        <end position="322"/>
    </location>
</feature>
<keyword evidence="3" id="KW-1185">Reference proteome</keyword>
<dbReference type="AlphaFoldDB" id="A0A4Q7J3D4"/>
<dbReference type="NCBIfam" id="NF040521">
    <property type="entry name" value="C45_proenzyme"/>
    <property type="match status" value="1"/>
</dbReference>
<name>A0A4Q7J3D4_9PSEU</name>
<accession>A0A4Q7J3D4</accession>
<keyword evidence="2" id="KW-0012">Acyltransferase</keyword>
<dbReference type="RefSeq" id="WP_130478406.1">
    <property type="nucleotide sequence ID" value="NZ_SFCC01000015.1"/>
</dbReference>
<dbReference type="Gene3D" id="3.60.60.10">
    <property type="entry name" value="Penicillin V Acylase, Chain A"/>
    <property type="match status" value="1"/>
</dbReference>
<comment type="caution">
    <text evidence="2">The sequence shown here is derived from an EMBL/GenBank/DDBJ whole genome shotgun (WGS) entry which is preliminary data.</text>
</comment>
<evidence type="ECO:0000259" key="1">
    <source>
        <dbReference type="Pfam" id="PF03417"/>
    </source>
</evidence>
<protein>
    <submittedName>
        <fullName evidence="2">Acyl-coenzyme A--6-aminopenicillanic-acid-acyltransferase form</fullName>
    </submittedName>
</protein>
<dbReference type="GO" id="GO:0016746">
    <property type="term" value="F:acyltransferase activity"/>
    <property type="evidence" value="ECO:0007669"/>
    <property type="project" value="UniProtKB-KW"/>
</dbReference>
<proteinExistence type="predicted"/>
<sequence>MSIPTIEISGDPHTRGTQYGEQTREAVATAIGYYTESLGKATGLTWAQIRDKARRWLEPAREFAPELVEEMDGIAAGAGVHPGDILVLNVRGEASYDPTFRDVPDGCTSFAMTTASGDGHVYCGQNWDWRDGVRDTVVLLRIVQPPKPTVVMHVEAGQVGRQGANSAGIGLNANGLGGRFDATMGVPQTLIRRKALDCASLSDALDVLVRTRGHIASNALLTHRDRFAIDVETTPGACGWMYPDDGLLVHGNHFQAFVPPQLAAEHRPFSPDSLIRVPRATEGLRRCADATDPAEVRKRIRTALSDHLGYPDSLCAHPDPAREPVRRWATLLSSCVDLTAGEYRVTPGNPCANEYQLAPWNLYDGPGEVRP</sequence>
<dbReference type="Gene3D" id="1.10.10.2120">
    <property type="match status" value="1"/>
</dbReference>
<dbReference type="EMBL" id="SFCC01000015">
    <property type="protein sequence ID" value="RZQ60833.1"/>
    <property type="molecule type" value="Genomic_DNA"/>
</dbReference>
<evidence type="ECO:0000313" key="2">
    <source>
        <dbReference type="EMBL" id="RZQ60833.1"/>
    </source>
</evidence>
<dbReference type="OrthoDB" id="8109453at2"/>
<dbReference type="InterPro" id="IPR005079">
    <property type="entry name" value="Peptidase_C45_hydrolase"/>
</dbReference>